<dbReference type="InterPro" id="IPR050459">
    <property type="entry name" value="WD_repeat_RBAP46/RBAP48/MSI1"/>
</dbReference>
<dbReference type="InterPro" id="IPR001680">
    <property type="entry name" value="WD40_rpt"/>
</dbReference>
<dbReference type="InterPro" id="IPR036322">
    <property type="entry name" value="WD40_repeat_dom_sf"/>
</dbReference>
<dbReference type="AlphaFoldDB" id="A0A9D4U8H4"/>
<evidence type="ECO:0000256" key="2">
    <source>
        <dbReference type="ARBA" id="ARBA00022737"/>
    </source>
</evidence>
<keyword evidence="2" id="KW-0677">Repeat</keyword>
<comment type="caution">
    <text evidence="3">The sequence shown here is derived from an EMBL/GenBank/DDBJ whole genome shotgun (WGS) entry which is preliminary data.</text>
</comment>
<dbReference type="OrthoDB" id="1068471at2759"/>
<evidence type="ECO:0000313" key="4">
    <source>
        <dbReference type="Proteomes" id="UP000886520"/>
    </source>
</evidence>
<dbReference type="PANTHER" id="PTHR22850">
    <property type="entry name" value="WD40 REPEAT FAMILY"/>
    <property type="match status" value="1"/>
</dbReference>
<keyword evidence="1" id="KW-0853">WD repeat</keyword>
<evidence type="ECO:0000256" key="1">
    <source>
        <dbReference type="ARBA" id="ARBA00022574"/>
    </source>
</evidence>
<dbReference type="Proteomes" id="UP000886520">
    <property type="component" value="Chromosome 21"/>
</dbReference>
<reference evidence="3" key="1">
    <citation type="submission" date="2021-01" db="EMBL/GenBank/DDBJ databases">
        <title>Adiantum capillus-veneris genome.</title>
        <authorList>
            <person name="Fang Y."/>
            <person name="Liao Q."/>
        </authorList>
    </citation>
    <scope>NUCLEOTIDE SEQUENCE</scope>
    <source>
        <strain evidence="3">H3</strain>
        <tissue evidence="3">Leaf</tissue>
    </source>
</reference>
<keyword evidence="4" id="KW-1185">Reference proteome</keyword>
<name>A0A9D4U8H4_ADICA</name>
<accession>A0A9D4U8H4</accession>
<dbReference type="SUPFAM" id="SSF50978">
    <property type="entry name" value="WD40 repeat-like"/>
    <property type="match status" value="1"/>
</dbReference>
<proteinExistence type="predicted"/>
<dbReference type="SMART" id="SM00320">
    <property type="entry name" value="WD40"/>
    <property type="match status" value="2"/>
</dbReference>
<dbReference type="InterPro" id="IPR015943">
    <property type="entry name" value="WD40/YVTN_repeat-like_dom_sf"/>
</dbReference>
<protein>
    <submittedName>
        <fullName evidence="3">Uncharacterized protein</fullName>
    </submittedName>
</protein>
<evidence type="ECO:0000313" key="3">
    <source>
        <dbReference type="EMBL" id="KAI5063418.1"/>
    </source>
</evidence>
<gene>
    <name evidence="3" type="ORF">GOP47_0021965</name>
</gene>
<dbReference type="EMBL" id="JABFUD020000021">
    <property type="protein sequence ID" value="KAI5063418.1"/>
    <property type="molecule type" value="Genomic_DNA"/>
</dbReference>
<organism evidence="3 4">
    <name type="scientific">Adiantum capillus-veneris</name>
    <name type="common">Maidenhair fern</name>
    <dbReference type="NCBI Taxonomy" id="13818"/>
    <lineage>
        <taxon>Eukaryota</taxon>
        <taxon>Viridiplantae</taxon>
        <taxon>Streptophyta</taxon>
        <taxon>Embryophyta</taxon>
        <taxon>Tracheophyta</taxon>
        <taxon>Polypodiopsida</taxon>
        <taxon>Polypodiidae</taxon>
        <taxon>Polypodiales</taxon>
        <taxon>Pteridineae</taxon>
        <taxon>Pteridaceae</taxon>
        <taxon>Vittarioideae</taxon>
        <taxon>Adiantum</taxon>
    </lineage>
</organism>
<sequence length="150" mass="16856">MSQKPVIIATKTVSGEIHVCDYTMHPPTPFRGQQPWHPYLRLGGHIAEGYGLAWSARKEGYLLSGSTDARICLVILLRLQMHLLIWDHRASTEPIQTVKVNDKSWVNCLAFEPVNKELVVVGFGDGTLALHDLHHLSQPLHELLTHELPT</sequence>
<dbReference type="Gene3D" id="2.130.10.10">
    <property type="entry name" value="YVTN repeat-like/Quinoprotein amine dehydrogenase"/>
    <property type="match status" value="2"/>
</dbReference>